<dbReference type="NCBIfam" id="TIGR00797">
    <property type="entry name" value="matE"/>
    <property type="match status" value="1"/>
</dbReference>
<sequence length="455" mass="49920">MKINKNNFAQGSIAKHITNLAGPMIVAQLINVLYNVIDRVYIGRIPEISTLAMGGLGLCLPLISIIIAFANLFGMGGSPLCSIARGQGKNDEAEEIMGNSFSLLVIFGILLTVIVFVLKEDLLWLFGASKDTIVYANDYMTIYLFGTIFVLISLGMNSFINSQGFAKIGMCTVLIGAILNIVLDPIFIFTFELGVKGAAIATVISQFISALWTIYFLTGNKTILKLKKKNMRLKIIHVKKIVSLGMAGFMMAITNSTVTIVCNATLQKYGGDLYIAIMTIINSIREVASLPGQGISNACQPVLGYNYGAGKSDRVIQGIKFVTFSALLMMLILWFAITFFPELFIKIFSHNPEIVKDGVNALRLYFFGFFMMAFQMVGQAVAVGLGKSRQAIFFSVFRKVIIVVPLTLILPIYIGINGVFIAEAISNFIGGGACYITMWLTIVKKLKYKCYIEKV</sequence>
<evidence type="ECO:0000256" key="6">
    <source>
        <dbReference type="ARBA" id="ARBA00022692"/>
    </source>
</evidence>
<dbReference type="RefSeq" id="WP_117605033.1">
    <property type="nucleotide sequence ID" value="NZ_CATZTT010000004.1"/>
</dbReference>
<dbReference type="GO" id="GO:0005886">
    <property type="term" value="C:plasma membrane"/>
    <property type="evidence" value="ECO:0007669"/>
    <property type="project" value="UniProtKB-SubCell"/>
</dbReference>
<dbReference type="PANTHER" id="PTHR43823:SF3">
    <property type="entry name" value="MULTIDRUG EXPORT PROTEIN MEPA"/>
    <property type="match status" value="1"/>
</dbReference>
<dbReference type="InterPro" id="IPR045070">
    <property type="entry name" value="MATE_MepA-like"/>
</dbReference>
<comment type="subcellular location">
    <subcellularLocation>
        <location evidence="1">Cell membrane</location>
        <topology evidence="1">Multi-pass membrane protein</topology>
    </subcellularLocation>
</comment>
<evidence type="ECO:0000313" key="12">
    <source>
        <dbReference type="Proteomes" id="UP000261087"/>
    </source>
</evidence>
<dbReference type="Proteomes" id="UP000261087">
    <property type="component" value="Unassembled WGS sequence"/>
</dbReference>
<feature type="transmembrane region" description="Helical" evidence="10">
    <location>
        <begin position="138"/>
        <end position="156"/>
    </location>
</feature>
<feature type="transmembrane region" description="Helical" evidence="10">
    <location>
        <begin position="49"/>
        <end position="75"/>
    </location>
</feature>
<keyword evidence="8 10" id="KW-0472">Membrane</keyword>
<protein>
    <recommendedName>
        <fullName evidence="3">Multidrug export protein MepA</fullName>
    </recommendedName>
</protein>
<evidence type="ECO:0000256" key="1">
    <source>
        <dbReference type="ARBA" id="ARBA00004651"/>
    </source>
</evidence>
<dbReference type="EMBL" id="QSVF01000016">
    <property type="protein sequence ID" value="RGO09242.1"/>
    <property type="molecule type" value="Genomic_DNA"/>
</dbReference>
<feature type="transmembrane region" description="Helical" evidence="10">
    <location>
        <begin position="20"/>
        <end position="37"/>
    </location>
</feature>
<gene>
    <name evidence="11" type="ORF">DXB31_07460</name>
</gene>
<comment type="caution">
    <text evidence="11">The sequence shown here is derived from an EMBL/GenBank/DDBJ whole genome shotgun (WGS) entry which is preliminary data.</text>
</comment>
<feature type="transmembrane region" description="Helical" evidence="10">
    <location>
        <begin position="168"/>
        <end position="191"/>
    </location>
</feature>
<feature type="transmembrane region" description="Helical" evidence="10">
    <location>
        <begin position="197"/>
        <end position="218"/>
    </location>
</feature>
<organism evidence="11 12">
    <name type="scientific">Thomasclavelia spiroformis</name>
    <dbReference type="NCBI Taxonomy" id="29348"/>
    <lineage>
        <taxon>Bacteria</taxon>
        <taxon>Bacillati</taxon>
        <taxon>Bacillota</taxon>
        <taxon>Erysipelotrichia</taxon>
        <taxon>Erysipelotrichales</taxon>
        <taxon>Coprobacillaceae</taxon>
        <taxon>Thomasclavelia</taxon>
    </lineage>
</organism>
<evidence type="ECO:0000256" key="3">
    <source>
        <dbReference type="ARBA" id="ARBA00022106"/>
    </source>
</evidence>
<keyword evidence="6 10" id="KW-0812">Transmembrane</keyword>
<evidence type="ECO:0000313" key="11">
    <source>
        <dbReference type="EMBL" id="RGO09242.1"/>
    </source>
</evidence>
<feature type="transmembrane region" description="Helical" evidence="10">
    <location>
        <begin position="420"/>
        <end position="442"/>
    </location>
</feature>
<evidence type="ECO:0000256" key="8">
    <source>
        <dbReference type="ARBA" id="ARBA00023136"/>
    </source>
</evidence>
<dbReference type="PANTHER" id="PTHR43823">
    <property type="entry name" value="SPORULATION PROTEIN YKVU"/>
    <property type="match status" value="1"/>
</dbReference>
<dbReference type="InterPro" id="IPR002528">
    <property type="entry name" value="MATE_fam"/>
</dbReference>
<feature type="transmembrane region" description="Helical" evidence="10">
    <location>
        <begin position="96"/>
        <end position="118"/>
    </location>
</feature>
<dbReference type="GO" id="GO:0015297">
    <property type="term" value="F:antiporter activity"/>
    <property type="evidence" value="ECO:0007669"/>
    <property type="project" value="InterPro"/>
</dbReference>
<dbReference type="CDD" id="cd13143">
    <property type="entry name" value="MATE_MepA_like"/>
    <property type="match status" value="1"/>
</dbReference>
<name>A0A3E5FPF3_9FIRM</name>
<feature type="transmembrane region" description="Helical" evidence="10">
    <location>
        <begin position="364"/>
        <end position="385"/>
    </location>
</feature>
<dbReference type="AlphaFoldDB" id="A0A3E5FPF3"/>
<dbReference type="Pfam" id="PF01554">
    <property type="entry name" value="MatE"/>
    <property type="match status" value="2"/>
</dbReference>
<evidence type="ECO:0000256" key="9">
    <source>
        <dbReference type="ARBA" id="ARBA00023251"/>
    </source>
</evidence>
<keyword evidence="4" id="KW-0813">Transport</keyword>
<evidence type="ECO:0000256" key="4">
    <source>
        <dbReference type="ARBA" id="ARBA00022448"/>
    </source>
</evidence>
<accession>A0A3E5FPF3</accession>
<keyword evidence="5" id="KW-1003">Cell membrane</keyword>
<keyword evidence="7 10" id="KW-1133">Transmembrane helix</keyword>
<dbReference type="InterPro" id="IPR048279">
    <property type="entry name" value="MdtK-like"/>
</dbReference>
<dbReference type="GO" id="GO:0046677">
    <property type="term" value="P:response to antibiotic"/>
    <property type="evidence" value="ECO:0007669"/>
    <property type="project" value="UniProtKB-KW"/>
</dbReference>
<evidence type="ECO:0000256" key="10">
    <source>
        <dbReference type="SAM" id="Phobius"/>
    </source>
</evidence>
<dbReference type="PIRSF" id="PIRSF006603">
    <property type="entry name" value="DinF"/>
    <property type="match status" value="1"/>
</dbReference>
<dbReference type="InterPro" id="IPR051327">
    <property type="entry name" value="MATE_MepA_subfamily"/>
</dbReference>
<keyword evidence="9" id="KW-0046">Antibiotic resistance</keyword>
<comment type="similarity">
    <text evidence="2">Belongs to the multi antimicrobial extrusion (MATE) (TC 2.A.66.1) family. MepA subfamily.</text>
</comment>
<evidence type="ECO:0000256" key="5">
    <source>
        <dbReference type="ARBA" id="ARBA00022475"/>
    </source>
</evidence>
<feature type="transmembrane region" description="Helical" evidence="10">
    <location>
        <begin position="392"/>
        <end position="414"/>
    </location>
</feature>
<proteinExistence type="inferred from homology"/>
<dbReference type="GO" id="GO:0042910">
    <property type="term" value="F:xenobiotic transmembrane transporter activity"/>
    <property type="evidence" value="ECO:0007669"/>
    <property type="project" value="InterPro"/>
</dbReference>
<evidence type="ECO:0000256" key="7">
    <source>
        <dbReference type="ARBA" id="ARBA00022989"/>
    </source>
</evidence>
<evidence type="ECO:0000256" key="2">
    <source>
        <dbReference type="ARBA" id="ARBA00008417"/>
    </source>
</evidence>
<feature type="transmembrane region" description="Helical" evidence="10">
    <location>
        <begin position="321"/>
        <end position="344"/>
    </location>
</feature>
<reference evidence="11 12" key="1">
    <citation type="submission" date="2018-08" db="EMBL/GenBank/DDBJ databases">
        <title>A genome reference for cultivated species of the human gut microbiota.</title>
        <authorList>
            <person name="Zou Y."/>
            <person name="Xue W."/>
            <person name="Luo G."/>
        </authorList>
    </citation>
    <scope>NUCLEOTIDE SEQUENCE [LARGE SCALE GENOMIC DNA]</scope>
    <source>
        <strain evidence="11 12">OM02-6</strain>
    </source>
</reference>